<protein>
    <submittedName>
        <fullName evidence="2">Diguanylate cyclase</fullName>
        <ecNumber evidence="2">2.7.7.65</ecNumber>
    </submittedName>
</protein>
<dbReference type="RefSeq" id="WP_369742790.1">
    <property type="nucleotide sequence ID" value="NZ_CP165718.1"/>
</dbReference>
<reference evidence="2" key="1">
    <citation type="submission" date="2024-07" db="EMBL/GenBank/DDBJ databases">
        <title>Whole genome sequence of bacterial strains from algal surface.</title>
        <authorList>
            <person name="Kumar P."/>
        </authorList>
    </citation>
    <scope>NUCLEOTIDE SEQUENCE</scope>
    <source>
        <strain evidence="2">PP-1MA</strain>
    </source>
</reference>
<dbReference type="InterPro" id="IPR043128">
    <property type="entry name" value="Rev_trsase/Diguanyl_cyclase"/>
</dbReference>
<dbReference type="Gene3D" id="3.30.70.270">
    <property type="match status" value="1"/>
</dbReference>
<dbReference type="GO" id="GO:0052621">
    <property type="term" value="F:diguanylate cyclase activity"/>
    <property type="evidence" value="ECO:0007669"/>
    <property type="project" value="UniProtKB-EC"/>
</dbReference>
<keyword evidence="2" id="KW-0808">Transferase</keyword>
<gene>
    <name evidence="2" type="ORF">AB8S08_11235</name>
</gene>
<accession>A0AB39XAD5</accession>
<keyword evidence="2" id="KW-0548">Nucleotidyltransferase</keyword>
<dbReference type="PROSITE" id="PS50887">
    <property type="entry name" value="GGDEF"/>
    <property type="match status" value="1"/>
</dbReference>
<dbReference type="Pfam" id="PF00990">
    <property type="entry name" value="GGDEF"/>
    <property type="match status" value="1"/>
</dbReference>
<dbReference type="EMBL" id="CP165718">
    <property type="protein sequence ID" value="XDV09318.1"/>
    <property type="molecule type" value="Genomic_DNA"/>
</dbReference>
<name>A0AB39XAD5_9GAMM</name>
<dbReference type="InterPro" id="IPR029787">
    <property type="entry name" value="Nucleotide_cyclase"/>
</dbReference>
<dbReference type="SUPFAM" id="SSF55073">
    <property type="entry name" value="Nucleotide cyclase"/>
    <property type="match status" value="1"/>
</dbReference>
<organism evidence="2">
    <name type="scientific">Pseudidiomarina sp. PP-1MA</name>
    <dbReference type="NCBI Taxonomy" id="3237706"/>
    <lineage>
        <taxon>Bacteria</taxon>
        <taxon>Pseudomonadati</taxon>
        <taxon>Pseudomonadota</taxon>
        <taxon>Gammaproteobacteria</taxon>
        <taxon>Alteromonadales</taxon>
        <taxon>Idiomarinaceae</taxon>
        <taxon>Pseudidiomarina</taxon>
    </lineage>
</organism>
<dbReference type="AlphaFoldDB" id="A0AB39XAD5"/>
<dbReference type="InterPro" id="IPR000160">
    <property type="entry name" value="GGDEF_dom"/>
</dbReference>
<dbReference type="EC" id="2.7.7.65" evidence="2"/>
<feature type="domain" description="GGDEF" evidence="1">
    <location>
        <begin position="1"/>
        <end position="59"/>
    </location>
</feature>
<evidence type="ECO:0000313" key="2">
    <source>
        <dbReference type="EMBL" id="XDV09318.1"/>
    </source>
</evidence>
<proteinExistence type="predicted"/>
<evidence type="ECO:0000259" key="1">
    <source>
        <dbReference type="PROSITE" id="PS50887"/>
    </source>
</evidence>
<sequence>MSQSRIKEQQLQVSASIGIIFLPSGESGINSAKIILAEADNAMYQAKRAGKNTIFVHELAS</sequence>